<protein>
    <recommendedName>
        <fullName evidence="1">RNA polymerase sigma-70 region 4 domain-containing protein</fullName>
    </recommendedName>
</protein>
<dbReference type="Pfam" id="PF04545">
    <property type="entry name" value="Sigma70_r4"/>
    <property type="match status" value="1"/>
</dbReference>
<dbReference type="Gene3D" id="1.10.10.10">
    <property type="entry name" value="Winged helix-like DNA-binding domain superfamily/Winged helix DNA-binding domain"/>
    <property type="match status" value="1"/>
</dbReference>
<dbReference type="InterPro" id="IPR007630">
    <property type="entry name" value="RNA_pol_sigma70_r4"/>
</dbReference>
<feature type="domain" description="RNA polymerase sigma-70 region 4" evidence="1">
    <location>
        <begin position="89"/>
        <end position="135"/>
    </location>
</feature>
<evidence type="ECO:0000313" key="2">
    <source>
        <dbReference type="EMBL" id="WPX72334.1"/>
    </source>
</evidence>
<sequence>MSDAYTRSKVENTFAAYLVRSLELFRKKYLYKKERRVINESYLEELAGNEPSILFEEQVDSFCRENMQDAGWNAVWDSLEDDRLIRSIRRLSEEEREVIYLRVFEERPFKEISDCTGKPLGRVNDIYYYAIRKIKGWMGGR</sequence>
<dbReference type="SUPFAM" id="SSF88659">
    <property type="entry name" value="Sigma3 and sigma4 domains of RNA polymerase sigma factors"/>
    <property type="match status" value="1"/>
</dbReference>
<name>A0ABZ0U7X5_9FIRM</name>
<dbReference type="EMBL" id="CP136422">
    <property type="protein sequence ID" value="WPX72334.1"/>
    <property type="molecule type" value="Genomic_DNA"/>
</dbReference>
<reference evidence="2" key="1">
    <citation type="submission" date="2023-10" db="EMBL/GenBank/DDBJ databases">
        <title>Genome sequence of Blautia coccoides DSM 935.</title>
        <authorList>
            <person name="Boeer T."/>
            <person name="Bengelsdorf F.R."/>
            <person name="Daniel R."/>
            <person name="Poehlein A."/>
        </authorList>
    </citation>
    <scope>NUCLEOTIDE SEQUENCE [LARGE SCALE GENOMIC DNA]</scope>
    <source>
        <strain evidence="2">DSM 935</strain>
    </source>
</reference>
<accession>A0ABZ0U7X5</accession>
<dbReference type="InterPro" id="IPR036388">
    <property type="entry name" value="WH-like_DNA-bd_sf"/>
</dbReference>
<proteinExistence type="predicted"/>
<organism evidence="2 3">
    <name type="scientific">Blautia producta</name>
    <dbReference type="NCBI Taxonomy" id="33035"/>
    <lineage>
        <taxon>Bacteria</taxon>
        <taxon>Bacillati</taxon>
        <taxon>Bacillota</taxon>
        <taxon>Clostridia</taxon>
        <taxon>Lachnospirales</taxon>
        <taxon>Lachnospiraceae</taxon>
        <taxon>Blautia</taxon>
    </lineage>
</organism>
<dbReference type="InterPro" id="IPR013324">
    <property type="entry name" value="RNA_pol_sigma_r3/r4-like"/>
</dbReference>
<evidence type="ECO:0000313" key="3">
    <source>
        <dbReference type="Proteomes" id="UP001325248"/>
    </source>
</evidence>
<dbReference type="Proteomes" id="UP001325248">
    <property type="component" value="Chromosome"/>
</dbReference>
<dbReference type="CDD" id="cd06171">
    <property type="entry name" value="Sigma70_r4"/>
    <property type="match status" value="1"/>
</dbReference>
<evidence type="ECO:0000259" key="1">
    <source>
        <dbReference type="Pfam" id="PF04545"/>
    </source>
</evidence>
<gene>
    <name evidence="2" type="ORF">BLCOC_06700</name>
</gene>
<keyword evidence="3" id="KW-1185">Reference proteome</keyword>